<evidence type="ECO:0000256" key="1">
    <source>
        <dbReference type="ARBA" id="ARBA00022630"/>
    </source>
</evidence>
<dbReference type="SUPFAM" id="SSF52218">
    <property type="entry name" value="Flavoproteins"/>
    <property type="match status" value="1"/>
</dbReference>
<keyword evidence="2" id="KW-0288">FMN</keyword>
<name>A0A3P1SIK2_9ACTO</name>
<evidence type="ECO:0000256" key="3">
    <source>
        <dbReference type="ARBA" id="ARBA00023002"/>
    </source>
</evidence>
<evidence type="ECO:0000256" key="2">
    <source>
        <dbReference type="ARBA" id="ARBA00022643"/>
    </source>
</evidence>
<organism evidence="5 6">
    <name type="scientific">Schaalia canis</name>
    <dbReference type="NCBI Taxonomy" id="100469"/>
    <lineage>
        <taxon>Bacteria</taxon>
        <taxon>Bacillati</taxon>
        <taxon>Actinomycetota</taxon>
        <taxon>Actinomycetes</taxon>
        <taxon>Actinomycetales</taxon>
        <taxon>Actinomycetaceae</taxon>
        <taxon>Schaalia</taxon>
    </lineage>
</organism>
<keyword evidence="3" id="KW-0560">Oxidoreductase</keyword>
<dbReference type="InterPro" id="IPR023932">
    <property type="entry name" value="CE1759_FMN_reduct"/>
</dbReference>
<dbReference type="NCBIfam" id="TIGR04037">
    <property type="entry name" value="LLM_duo_CE1759"/>
    <property type="match status" value="1"/>
</dbReference>
<protein>
    <submittedName>
        <fullName evidence="5">Oxidoreductase</fullName>
    </submittedName>
</protein>
<keyword evidence="1" id="KW-0285">Flavoprotein</keyword>
<dbReference type="PANTHER" id="PTHR43408:SF2">
    <property type="entry name" value="FMN REDUCTASE (NADPH)"/>
    <property type="match status" value="1"/>
</dbReference>
<comment type="caution">
    <text evidence="5">The sequence shown here is derived from an EMBL/GenBank/DDBJ whole genome shotgun (WGS) entry which is preliminary data.</text>
</comment>
<dbReference type="Pfam" id="PF03358">
    <property type="entry name" value="FMN_red"/>
    <property type="match status" value="1"/>
</dbReference>
<evidence type="ECO:0000313" key="6">
    <source>
        <dbReference type="Proteomes" id="UP000280444"/>
    </source>
</evidence>
<dbReference type="GO" id="GO:0016491">
    <property type="term" value="F:oxidoreductase activity"/>
    <property type="evidence" value="ECO:0007669"/>
    <property type="project" value="UniProtKB-KW"/>
</dbReference>
<reference evidence="5 6" key="1">
    <citation type="submission" date="2018-11" db="EMBL/GenBank/DDBJ databases">
        <title>Genomes From Bacteria Associated with the Canine Oral Cavity: a Test Case for Automated Genome-Based Taxonomic Assignment.</title>
        <authorList>
            <person name="Coil D.A."/>
            <person name="Jospin G."/>
            <person name="Darling A.E."/>
            <person name="Wallis C."/>
            <person name="Davis I.J."/>
            <person name="Harris S."/>
            <person name="Eisen J.A."/>
            <person name="Holcombe L.J."/>
            <person name="O'Flynn C."/>
        </authorList>
    </citation>
    <scope>NUCLEOTIDE SEQUENCE [LARGE SCALE GENOMIC DNA]</scope>
    <source>
        <strain evidence="5 6">OH770</strain>
    </source>
</reference>
<dbReference type="InterPro" id="IPR029039">
    <property type="entry name" value="Flavoprotein-like_sf"/>
</dbReference>
<evidence type="ECO:0000259" key="4">
    <source>
        <dbReference type="Pfam" id="PF03358"/>
    </source>
</evidence>
<dbReference type="InterPro" id="IPR005025">
    <property type="entry name" value="FMN_Rdtase-like_dom"/>
</dbReference>
<dbReference type="Gene3D" id="3.40.50.360">
    <property type="match status" value="1"/>
</dbReference>
<dbReference type="InterPro" id="IPR051814">
    <property type="entry name" value="NAD(P)H-dep_FMN_reductase"/>
</dbReference>
<gene>
    <name evidence="5" type="ORF">EII11_02140</name>
</gene>
<dbReference type="OrthoDB" id="1643408at2"/>
<dbReference type="Proteomes" id="UP000280444">
    <property type="component" value="Unassembled WGS sequence"/>
</dbReference>
<feature type="domain" description="NADPH-dependent FMN reductase-like" evidence="4">
    <location>
        <begin position="1"/>
        <end position="151"/>
    </location>
</feature>
<dbReference type="PANTHER" id="PTHR43408">
    <property type="entry name" value="FMN REDUCTASE (NADPH)"/>
    <property type="match status" value="1"/>
</dbReference>
<keyword evidence="6" id="KW-1185">Reference proteome</keyword>
<dbReference type="EMBL" id="RQZF01000001">
    <property type="protein sequence ID" value="RRC96585.1"/>
    <property type="molecule type" value="Genomic_DNA"/>
</dbReference>
<evidence type="ECO:0000313" key="5">
    <source>
        <dbReference type="EMBL" id="RRC96585.1"/>
    </source>
</evidence>
<sequence>MRLVAVSSGLSVPSSTRMLVDAAVESASDYARSLGHEVEVEVIELRDLAMDVAQVMVTGMPQNRVEAALDALEAADAVIAVTPVFAGSYAGVFKSFMDLVGTQRLDGTPVFLGATGGSVRHSLAVDHALRPLFATLHAQVTATGVFAATEDFGSSWKGQNASGLAPRIARASKELINLALARLGAAPAQDDDPVGTPGPQAVAKLLKSDGTAGRLRPDLEDFLPMADLLK</sequence>
<accession>A0A3P1SIK2</accession>
<proteinExistence type="predicted"/>
<dbReference type="AlphaFoldDB" id="A0A3P1SIK2"/>